<keyword evidence="6" id="KW-0460">Magnesium</keyword>
<sequence>MSTPHSSSMSDDTATVPSAWPFGPLLGFDTETTGVDPSGDRLVTAALVWRAEPQADGVRPQSVTTWLADPGVEIPEAASAVHGVTTERARAEGRPVTEVLTEVSDHLVAAMTAGTPVIAFNASYDLTLMEAELARHGLPTMRSRLGRELGPIADPLVLDRAVDRYRRGKRRLGDLCEVYGVHVNEALHTAEVDVAATLDVLEALAAAHPQVSKLGPDELVTFQARAHRTWAESFNEWLARKNPSRARAQTAWPLPDSPMC</sequence>
<keyword evidence="5" id="KW-0269">Exonuclease</keyword>
<dbReference type="PANTHER" id="PTHR13058:SF19">
    <property type="entry name" value="LD40940P"/>
    <property type="match status" value="1"/>
</dbReference>
<dbReference type="GO" id="GO:0008296">
    <property type="term" value="F:3'-5'-DNA exonuclease activity"/>
    <property type="evidence" value="ECO:0007669"/>
    <property type="project" value="TreeGrafter"/>
</dbReference>
<dbReference type="Pfam" id="PF00929">
    <property type="entry name" value="RNase_T"/>
    <property type="match status" value="1"/>
</dbReference>
<protein>
    <submittedName>
        <fullName evidence="9">DNA polymerase III subunit epsilon</fullName>
    </submittedName>
</protein>
<evidence type="ECO:0000256" key="6">
    <source>
        <dbReference type="ARBA" id="ARBA00022842"/>
    </source>
</evidence>
<dbReference type="CDD" id="cd06127">
    <property type="entry name" value="DEDDh"/>
    <property type="match status" value="1"/>
</dbReference>
<evidence type="ECO:0000313" key="9">
    <source>
        <dbReference type="EMBL" id="OLO43357.1"/>
    </source>
</evidence>
<comment type="similarity">
    <text evidence="7">Belongs to the exonuclease superfamily. TREX family.</text>
</comment>
<name>A0A1Q8V5I6_9ACTO</name>
<dbReference type="GO" id="GO:0046872">
    <property type="term" value="F:metal ion binding"/>
    <property type="evidence" value="ECO:0007669"/>
    <property type="project" value="UniProtKB-KW"/>
</dbReference>
<comment type="caution">
    <text evidence="9">The sequence shown here is derived from an EMBL/GenBank/DDBJ whole genome shotgun (WGS) entry which is preliminary data.</text>
</comment>
<dbReference type="SMART" id="SM00479">
    <property type="entry name" value="EXOIII"/>
    <property type="match status" value="1"/>
</dbReference>
<organism evidence="9 10">
    <name type="scientific">Actinomyces oris</name>
    <dbReference type="NCBI Taxonomy" id="544580"/>
    <lineage>
        <taxon>Bacteria</taxon>
        <taxon>Bacillati</taxon>
        <taxon>Actinomycetota</taxon>
        <taxon>Actinomycetes</taxon>
        <taxon>Actinomycetales</taxon>
        <taxon>Actinomycetaceae</taxon>
        <taxon>Actinomyces</taxon>
    </lineage>
</organism>
<evidence type="ECO:0000259" key="8">
    <source>
        <dbReference type="SMART" id="SM00479"/>
    </source>
</evidence>
<dbReference type="RefSeq" id="WP_075377455.1">
    <property type="nucleotide sequence ID" value="NZ_MSKJ01000028.1"/>
</dbReference>
<dbReference type="EMBL" id="MSKJ01000028">
    <property type="protein sequence ID" value="OLO43357.1"/>
    <property type="molecule type" value="Genomic_DNA"/>
</dbReference>
<dbReference type="InterPro" id="IPR013520">
    <property type="entry name" value="Ribonucl_H"/>
</dbReference>
<dbReference type="GO" id="GO:0005737">
    <property type="term" value="C:cytoplasm"/>
    <property type="evidence" value="ECO:0007669"/>
    <property type="project" value="TreeGrafter"/>
</dbReference>
<evidence type="ECO:0000256" key="3">
    <source>
        <dbReference type="ARBA" id="ARBA00022723"/>
    </source>
</evidence>
<evidence type="ECO:0000256" key="1">
    <source>
        <dbReference type="ARBA" id="ARBA00001946"/>
    </source>
</evidence>
<dbReference type="InterPro" id="IPR040393">
    <property type="entry name" value="TREX1/2"/>
</dbReference>
<dbReference type="AlphaFoldDB" id="A0A1Q8V5I6"/>
<keyword evidence="4" id="KW-0378">Hydrolase</keyword>
<dbReference type="Proteomes" id="UP000186857">
    <property type="component" value="Unassembled WGS sequence"/>
</dbReference>
<proteinExistence type="inferred from homology"/>
<dbReference type="Gene3D" id="3.30.420.10">
    <property type="entry name" value="Ribonuclease H-like superfamily/Ribonuclease H"/>
    <property type="match status" value="1"/>
</dbReference>
<evidence type="ECO:0000256" key="5">
    <source>
        <dbReference type="ARBA" id="ARBA00022839"/>
    </source>
</evidence>
<comment type="cofactor">
    <cofactor evidence="1">
        <name>Mg(2+)</name>
        <dbReference type="ChEBI" id="CHEBI:18420"/>
    </cofactor>
</comment>
<feature type="domain" description="Exonuclease" evidence="8">
    <location>
        <begin position="24"/>
        <end position="210"/>
    </location>
</feature>
<dbReference type="GO" id="GO:0003676">
    <property type="term" value="F:nucleic acid binding"/>
    <property type="evidence" value="ECO:0007669"/>
    <property type="project" value="InterPro"/>
</dbReference>
<evidence type="ECO:0000256" key="7">
    <source>
        <dbReference type="ARBA" id="ARBA00025769"/>
    </source>
</evidence>
<dbReference type="SUPFAM" id="SSF53098">
    <property type="entry name" value="Ribonuclease H-like"/>
    <property type="match status" value="1"/>
</dbReference>
<dbReference type="InterPro" id="IPR012337">
    <property type="entry name" value="RNaseH-like_sf"/>
</dbReference>
<dbReference type="GO" id="GO:0006308">
    <property type="term" value="P:DNA catabolic process"/>
    <property type="evidence" value="ECO:0007669"/>
    <property type="project" value="TreeGrafter"/>
</dbReference>
<keyword evidence="2" id="KW-0540">Nuclease</keyword>
<evidence type="ECO:0000256" key="2">
    <source>
        <dbReference type="ARBA" id="ARBA00022722"/>
    </source>
</evidence>
<gene>
    <name evidence="9" type="ORF">BKH29_11025</name>
</gene>
<dbReference type="OrthoDB" id="9791657at2"/>
<accession>A0A1Q8V5I6</accession>
<reference evidence="9 10" key="1">
    <citation type="submission" date="2016-12" db="EMBL/GenBank/DDBJ databases">
        <title>Genomic Comparison of strains in the 'Actinomyces naeslundii' Group.</title>
        <authorList>
            <person name="Mughal S.R."/>
            <person name="Do T."/>
            <person name="Gilbert S.C."/>
            <person name="Witherden E.A."/>
            <person name="Didelot X."/>
            <person name="Beighton D."/>
        </authorList>
    </citation>
    <scope>NUCLEOTIDE SEQUENCE [LARGE SCALE GENOMIC DNA]</scope>
    <source>
        <strain evidence="9 10">CCUG 33920</strain>
    </source>
</reference>
<dbReference type="NCBIfam" id="NF005927">
    <property type="entry name" value="PRK07942.1"/>
    <property type="match status" value="1"/>
</dbReference>
<keyword evidence="3" id="KW-0479">Metal-binding</keyword>
<evidence type="ECO:0000256" key="4">
    <source>
        <dbReference type="ARBA" id="ARBA00022801"/>
    </source>
</evidence>
<dbReference type="InterPro" id="IPR036397">
    <property type="entry name" value="RNaseH_sf"/>
</dbReference>
<dbReference type="PANTHER" id="PTHR13058">
    <property type="entry name" value="THREE PRIME REPAIR EXONUCLEASE 1, 2"/>
    <property type="match status" value="1"/>
</dbReference>
<evidence type="ECO:0000313" key="10">
    <source>
        <dbReference type="Proteomes" id="UP000186857"/>
    </source>
</evidence>